<dbReference type="GO" id="GO:0020037">
    <property type="term" value="F:heme binding"/>
    <property type="evidence" value="ECO:0007669"/>
    <property type="project" value="InterPro"/>
</dbReference>
<dbReference type="PRINTS" id="PR00463">
    <property type="entry name" value="EP450I"/>
</dbReference>
<sequence length="482" mass="55209">MASLPTDVHYHSAVTTIAHKYNMPGVFYLDLWPAGCGQVVVVDPDVALHMTVTKNHPKHEAEKWFVDPLIGAGNIVTTDGPRWKYLHKMLSPAFAIQHISNMRPAIAEELMEFRSILHKKAESGEKFSLEELTLHSTFDIIGRATFGESLNAKTKGSAALEHWEAMSRAFATTRESYNIIRNFVSRRVVQAEARKLDAILGAMVKKRFDVLVREKTDLSVRKELSIMDLILRDYMEEIRHSGKEGLDPSFLDTAITQVKTLLIAGTGTTSDVICYLMMMLSVHPDVIRKLREEHDAIFTPGVEASFKMLQNDPYRLNQLEYTTNVIKETLRFYPIGNTARMEHPTEKFLLYQGQQFSTKGKMICPVQMSMHMDDSIFHNARQFDPDRYAREDFPRHAWRPFERGPRGCLGQPLAMDELKIALLLTVRDFDFTCADLKPSKTPRVGWTDWDLTFGDRAFQQFVFEARPRDGMPMTVMRSSWKP</sequence>
<dbReference type="InterPro" id="IPR001128">
    <property type="entry name" value="Cyt_P450"/>
</dbReference>
<dbReference type="PANTHER" id="PTHR24305">
    <property type="entry name" value="CYTOCHROME P450"/>
    <property type="match status" value="1"/>
</dbReference>
<dbReference type="CDD" id="cd11051">
    <property type="entry name" value="CYP59-like"/>
    <property type="match status" value="1"/>
</dbReference>
<dbReference type="GO" id="GO:0016705">
    <property type="term" value="F:oxidoreductase activity, acting on paired donors, with incorporation or reduction of molecular oxygen"/>
    <property type="evidence" value="ECO:0007669"/>
    <property type="project" value="InterPro"/>
</dbReference>
<dbReference type="PRINTS" id="PR00385">
    <property type="entry name" value="P450"/>
</dbReference>
<dbReference type="InterPro" id="IPR002401">
    <property type="entry name" value="Cyt_P450_E_grp-I"/>
</dbReference>
<evidence type="ECO:0000256" key="1">
    <source>
        <dbReference type="ARBA" id="ARBA00001971"/>
    </source>
</evidence>
<evidence type="ECO:0000256" key="3">
    <source>
        <dbReference type="ARBA" id="ARBA00022723"/>
    </source>
</evidence>
<keyword evidence="5" id="KW-0349">Heme</keyword>
<evidence type="ECO:0000256" key="5">
    <source>
        <dbReference type="PIRSR" id="PIRSR602401-1"/>
    </source>
</evidence>
<comment type="cofactor">
    <cofactor evidence="1 5">
        <name>heme</name>
        <dbReference type="ChEBI" id="CHEBI:30413"/>
    </cofactor>
</comment>
<keyword evidence="3 5" id="KW-0479">Metal-binding</keyword>
<evidence type="ECO:0000313" key="6">
    <source>
        <dbReference type="EMBL" id="KAH7068449.1"/>
    </source>
</evidence>
<dbReference type="EMBL" id="JAGMVJ010000032">
    <property type="protein sequence ID" value="KAH7068449.1"/>
    <property type="molecule type" value="Genomic_DNA"/>
</dbReference>
<dbReference type="InterPro" id="IPR050121">
    <property type="entry name" value="Cytochrome_P450_monoxygenase"/>
</dbReference>
<dbReference type="Proteomes" id="UP000813461">
    <property type="component" value="Unassembled WGS sequence"/>
</dbReference>
<dbReference type="SUPFAM" id="SSF48264">
    <property type="entry name" value="Cytochrome P450"/>
    <property type="match status" value="1"/>
</dbReference>
<feature type="binding site" description="axial binding residue" evidence="5">
    <location>
        <position position="408"/>
    </location>
    <ligand>
        <name>heme</name>
        <dbReference type="ChEBI" id="CHEBI:30413"/>
    </ligand>
    <ligandPart>
        <name>Fe</name>
        <dbReference type="ChEBI" id="CHEBI:18248"/>
    </ligandPart>
</feature>
<dbReference type="Gene3D" id="1.10.630.10">
    <property type="entry name" value="Cytochrome P450"/>
    <property type="match status" value="1"/>
</dbReference>
<dbReference type="OrthoDB" id="10029320at2759"/>
<comment type="similarity">
    <text evidence="2">Belongs to the cytochrome P450 family.</text>
</comment>
<keyword evidence="7" id="KW-1185">Reference proteome</keyword>
<name>A0A8K0QTM3_9PLEO</name>
<dbReference type="InterPro" id="IPR036396">
    <property type="entry name" value="Cyt_P450_sf"/>
</dbReference>
<evidence type="ECO:0000256" key="4">
    <source>
        <dbReference type="ARBA" id="ARBA00023004"/>
    </source>
</evidence>
<dbReference type="AlphaFoldDB" id="A0A8K0QTM3"/>
<comment type="caution">
    <text evidence="6">The sequence shown here is derived from an EMBL/GenBank/DDBJ whole genome shotgun (WGS) entry which is preliminary data.</text>
</comment>
<reference evidence="6" key="1">
    <citation type="journal article" date="2021" name="Nat. Commun.">
        <title>Genetic determinants of endophytism in the Arabidopsis root mycobiome.</title>
        <authorList>
            <person name="Mesny F."/>
            <person name="Miyauchi S."/>
            <person name="Thiergart T."/>
            <person name="Pickel B."/>
            <person name="Atanasova L."/>
            <person name="Karlsson M."/>
            <person name="Huettel B."/>
            <person name="Barry K.W."/>
            <person name="Haridas S."/>
            <person name="Chen C."/>
            <person name="Bauer D."/>
            <person name="Andreopoulos W."/>
            <person name="Pangilinan J."/>
            <person name="LaButti K."/>
            <person name="Riley R."/>
            <person name="Lipzen A."/>
            <person name="Clum A."/>
            <person name="Drula E."/>
            <person name="Henrissat B."/>
            <person name="Kohler A."/>
            <person name="Grigoriev I.V."/>
            <person name="Martin F.M."/>
            <person name="Hacquard S."/>
        </authorList>
    </citation>
    <scope>NUCLEOTIDE SEQUENCE</scope>
    <source>
        <strain evidence="6">MPI-SDFR-AT-0120</strain>
    </source>
</reference>
<organism evidence="6 7">
    <name type="scientific">Paraphoma chrysanthemicola</name>
    <dbReference type="NCBI Taxonomy" id="798071"/>
    <lineage>
        <taxon>Eukaryota</taxon>
        <taxon>Fungi</taxon>
        <taxon>Dikarya</taxon>
        <taxon>Ascomycota</taxon>
        <taxon>Pezizomycotina</taxon>
        <taxon>Dothideomycetes</taxon>
        <taxon>Pleosporomycetidae</taxon>
        <taxon>Pleosporales</taxon>
        <taxon>Pleosporineae</taxon>
        <taxon>Phaeosphaeriaceae</taxon>
        <taxon>Paraphoma</taxon>
    </lineage>
</organism>
<keyword evidence="4 5" id="KW-0408">Iron</keyword>
<dbReference type="GO" id="GO:0004497">
    <property type="term" value="F:monooxygenase activity"/>
    <property type="evidence" value="ECO:0007669"/>
    <property type="project" value="InterPro"/>
</dbReference>
<evidence type="ECO:0000313" key="7">
    <source>
        <dbReference type="Proteomes" id="UP000813461"/>
    </source>
</evidence>
<proteinExistence type="inferred from homology"/>
<dbReference type="GO" id="GO:0005506">
    <property type="term" value="F:iron ion binding"/>
    <property type="evidence" value="ECO:0007669"/>
    <property type="project" value="InterPro"/>
</dbReference>
<dbReference type="PANTHER" id="PTHR24305:SF232">
    <property type="entry name" value="P450, PUTATIVE (EUROFUNG)-RELATED"/>
    <property type="match status" value="1"/>
</dbReference>
<protein>
    <submittedName>
        <fullName evidence="6">Cytochrome P450</fullName>
    </submittedName>
</protein>
<gene>
    <name evidence="6" type="ORF">FB567DRAFT_457272</name>
</gene>
<evidence type="ECO:0000256" key="2">
    <source>
        <dbReference type="ARBA" id="ARBA00010617"/>
    </source>
</evidence>
<accession>A0A8K0QTM3</accession>
<dbReference type="Pfam" id="PF00067">
    <property type="entry name" value="p450"/>
    <property type="match status" value="1"/>
</dbReference>